<dbReference type="Proteomes" id="UP001234989">
    <property type="component" value="Chromosome 1"/>
</dbReference>
<dbReference type="PANTHER" id="PTHR46148">
    <property type="entry name" value="CHROMO DOMAIN-CONTAINING PROTEIN"/>
    <property type="match status" value="1"/>
</dbReference>
<reference evidence="2" key="1">
    <citation type="submission" date="2023-08" db="EMBL/GenBank/DDBJ databases">
        <title>A de novo genome assembly of Solanum verrucosum Schlechtendal, a Mexican diploid species geographically isolated from the other diploid A-genome species in potato relatives.</title>
        <authorList>
            <person name="Hosaka K."/>
        </authorList>
    </citation>
    <scope>NUCLEOTIDE SEQUENCE</scope>
    <source>
        <tissue evidence="2">Young leaves</tissue>
    </source>
</reference>
<accession>A0AAF0PVM9</accession>
<keyword evidence="3" id="KW-1185">Reference proteome</keyword>
<protein>
    <recommendedName>
        <fullName evidence="1">Tf2-1-like SH3-like domain-containing protein</fullName>
    </recommendedName>
</protein>
<dbReference type="AlphaFoldDB" id="A0AAF0PVM9"/>
<name>A0AAF0PVM9_SOLVR</name>
<organism evidence="2 3">
    <name type="scientific">Solanum verrucosum</name>
    <dbReference type="NCBI Taxonomy" id="315347"/>
    <lineage>
        <taxon>Eukaryota</taxon>
        <taxon>Viridiplantae</taxon>
        <taxon>Streptophyta</taxon>
        <taxon>Embryophyta</taxon>
        <taxon>Tracheophyta</taxon>
        <taxon>Spermatophyta</taxon>
        <taxon>Magnoliopsida</taxon>
        <taxon>eudicotyledons</taxon>
        <taxon>Gunneridae</taxon>
        <taxon>Pentapetalae</taxon>
        <taxon>asterids</taxon>
        <taxon>lamiids</taxon>
        <taxon>Solanales</taxon>
        <taxon>Solanaceae</taxon>
        <taxon>Solanoideae</taxon>
        <taxon>Solaneae</taxon>
        <taxon>Solanum</taxon>
    </lineage>
</organism>
<dbReference type="EMBL" id="CP133612">
    <property type="protein sequence ID" value="WMV09461.1"/>
    <property type="molecule type" value="Genomic_DNA"/>
</dbReference>
<dbReference type="PANTHER" id="PTHR46148:SF58">
    <property type="entry name" value="RETROTRANSPOSON PROTEIN"/>
    <property type="match status" value="1"/>
</dbReference>
<gene>
    <name evidence="2" type="ORF">MTR67_002846</name>
</gene>
<evidence type="ECO:0000259" key="1">
    <source>
        <dbReference type="Pfam" id="PF24626"/>
    </source>
</evidence>
<proteinExistence type="predicted"/>
<evidence type="ECO:0000313" key="2">
    <source>
        <dbReference type="EMBL" id="WMV09461.1"/>
    </source>
</evidence>
<sequence>MTPFEALYGRRCRSPVGWFEVAQSRQKSYADVRRRDLEFKVGDWVYLKVSPMKGVVHFGKKGKLSPRYVGPYEIIRRVGKVAYELGLPKEMKLVHPVFHVSMLRKCVGDPNAIVPLEVVDVVEDNLTYEEVPVQILDRQVKRLRNKEVVSVKVLWRNQQVESATWEAEADMQRRYPYLFNSTQA</sequence>
<evidence type="ECO:0000313" key="3">
    <source>
        <dbReference type="Proteomes" id="UP001234989"/>
    </source>
</evidence>
<dbReference type="Pfam" id="PF24626">
    <property type="entry name" value="SH3_Tf2-1"/>
    <property type="match status" value="1"/>
</dbReference>
<dbReference type="InterPro" id="IPR056924">
    <property type="entry name" value="SH3_Tf2-1"/>
</dbReference>
<feature type="domain" description="Tf2-1-like SH3-like" evidence="1">
    <location>
        <begin position="42"/>
        <end position="107"/>
    </location>
</feature>